<keyword evidence="3" id="KW-0690">Ribosome biogenesis</keyword>
<evidence type="ECO:0000256" key="7">
    <source>
        <dbReference type="ARBA" id="ARBA00032345"/>
    </source>
</evidence>
<evidence type="ECO:0000256" key="6">
    <source>
        <dbReference type="ARBA" id="ARBA00023134"/>
    </source>
</evidence>
<dbReference type="HAMAP" id="MF_00195">
    <property type="entry name" value="GTPase_Der"/>
    <property type="match status" value="1"/>
</dbReference>
<evidence type="ECO:0000313" key="10">
    <source>
        <dbReference type="EMBL" id="CBK24204.2"/>
    </source>
</evidence>
<gene>
    <name evidence="10" type="ORF">GSBLH_T00003971001</name>
</gene>
<reference evidence="10" key="1">
    <citation type="submission" date="2010-02" db="EMBL/GenBank/DDBJ databases">
        <title>Sequencing and annotation of the Blastocystis hominis genome.</title>
        <authorList>
            <person name="Wincker P."/>
        </authorList>
    </citation>
    <scope>NUCLEOTIDE SEQUENCE</scope>
    <source>
        <strain evidence="10">Singapore isolate B</strain>
    </source>
</reference>
<dbReference type="Proteomes" id="UP000008312">
    <property type="component" value="Unassembled WGS sequence"/>
</dbReference>
<dbReference type="Pfam" id="PF01926">
    <property type="entry name" value="MMR_HSR1"/>
    <property type="match status" value="2"/>
</dbReference>
<feature type="domain" description="GTPase Der C-terminal KH-domain-like" evidence="9">
    <location>
        <begin position="491"/>
        <end position="571"/>
    </location>
</feature>
<dbReference type="PANTHER" id="PTHR43834:SF6">
    <property type="entry name" value="GTPASE DER"/>
    <property type="match status" value="1"/>
</dbReference>
<evidence type="ECO:0000259" key="8">
    <source>
        <dbReference type="Pfam" id="PF01926"/>
    </source>
</evidence>
<dbReference type="InterPro" id="IPR005225">
    <property type="entry name" value="Small_GTP-bd"/>
</dbReference>
<dbReference type="GO" id="GO:0042254">
    <property type="term" value="P:ribosome biogenesis"/>
    <property type="evidence" value="ECO:0007669"/>
    <property type="project" value="UniProtKB-KW"/>
</dbReference>
<keyword evidence="6" id="KW-0342">GTP-binding</keyword>
<evidence type="ECO:0000256" key="1">
    <source>
        <dbReference type="ARBA" id="ARBA00008279"/>
    </source>
</evidence>
<dbReference type="OrthoDB" id="8954335at2759"/>
<accession>D8M815</accession>
<organism evidence="10">
    <name type="scientific">Blastocystis hominis</name>
    <dbReference type="NCBI Taxonomy" id="12968"/>
    <lineage>
        <taxon>Eukaryota</taxon>
        <taxon>Sar</taxon>
        <taxon>Stramenopiles</taxon>
        <taxon>Bigyra</taxon>
        <taxon>Opalozoa</taxon>
        <taxon>Opalinata</taxon>
        <taxon>Blastocystidae</taxon>
        <taxon>Blastocystis</taxon>
    </lineage>
</organism>
<feature type="domain" description="G" evidence="8">
    <location>
        <begin position="91"/>
        <end position="194"/>
    </location>
</feature>
<dbReference type="FunFam" id="3.30.300.20:FF:000004">
    <property type="entry name" value="GTPase Der"/>
    <property type="match status" value="1"/>
</dbReference>
<protein>
    <recommendedName>
        <fullName evidence="2">GTPase Der</fullName>
    </recommendedName>
    <alternativeName>
        <fullName evidence="7">GTP-binding protein EngA</fullName>
    </alternativeName>
</protein>
<dbReference type="NCBIfam" id="TIGR00231">
    <property type="entry name" value="small_GTP"/>
    <property type="match status" value="2"/>
</dbReference>
<name>D8M815_BLAHO</name>
<dbReference type="Gene3D" id="3.40.50.300">
    <property type="entry name" value="P-loop containing nucleotide triphosphate hydrolases"/>
    <property type="match status" value="2"/>
</dbReference>
<dbReference type="Gene3D" id="3.30.300.20">
    <property type="match status" value="1"/>
</dbReference>
<dbReference type="InterPro" id="IPR015946">
    <property type="entry name" value="KH_dom-like_a/b"/>
</dbReference>
<evidence type="ECO:0000313" key="11">
    <source>
        <dbReference type="Proteomes" id="UP000008312"/>
    </source>
</evidence>
<dbReference type="NCBIfam" id="TIGR03594">
    <property type="entry name" value="GTPase_EngA"/>
    <property type="match status" value="1"/>
</dbReference>
<dbReference type="AlphaFoldDB" id="D8M815"/>
<dbReference type="InParanoid" id="D8M815"/>
<comment type="similarity">
    <text evidence="1">Belongs to the TRAFAC class TrmE-Era-EngA-EngB-Septin-like GTPase superfamily. EngA (Der) GTPase family.</text>
</comment>
<dbReference type="CDD" id="cd01894">
    <property type="entry name" value="EngA1"/>
    <property type="match status" value="1"/>
</dbReference>
<evidence type="ECO:0000256" key="3">
    <source>
        <dbReference type="ARBA" id="ARBA00022517"/>
    </source>
</evidence>
<evidence type="ECO:0000259" key="9">
    <source>
        <dbReference type="Pfam" id="PF14714"/>
    </source>
</evidence>
<dbReference type="SUPFAM" id="SSF52540">
    <property type="entry name" value="P-loop containing nucleoside triphosphate hydrolases"/>
    <property type="match status" value="2"/>
</dbReference>
<dbReference type="InterPro" id="IPR016484">
    <property type="entry name" value="GTPase_Der"/>
</dbReference>
<proteinExistence type="inferred from homology"/>
<dbReference type="EMBL" id="FN668683">
    <property type="protein sequence ID" value="CBK24204.2"/>
    <property type="molecule type" value="Genomic_DNA"/>
</dbReference>
<dbReference type="PANTHER" id="PTHR43834">
    <property type="entry name" value="GTPASE DER"/>
    <property type="match status" value="1"/>
</dbReference>
<dbReference type="GO" id="GO:0005525">
    <property type="term" value="F:GTP binding"/>
    <property type="evidence" value="ECO:0007669"/>
    <property type="project" value="UniProtKB-KW"/>
</dbReference>
<dbReference type="FunCoup" id="D8M815">
    <property type="interactions" value="10"/>
</dbReference>
<evidence type="ECO:0000256" key="5">
    <source>
        <dbReference type="ARBA" id="ARBA00022741"/>
    </source>
</evidence>
<evidence type="ECO:0000256" key="2">
    <source>
        <dbReference type="ARBA" id="ARBA00020953"/>
    </source>
</evidence>
<dbReference type="GeneID" id="24921020"/>
<dbReference type="InterPro" id="IPR027417">
    <property type="entry name" value="P-loop_NTPase"/>
</dbReference>
<keyword evidence="11" id="KW-1185">Reference proteome</keyword>
<dbReference type="RefSeq" id="XP_012898252.1">
    <property type="nucleotide sequence ID" value="XM_013042798.1"/>
</dbReference>
<keyword evidence="5" id="KW-0547">Nucleotide-binding</keyword>
<keyword evidence="4" id="KW-0677">Repeat</keyword>
<dbReference type="InterPro" id="IPR006073">
    <property type="entry name" value="GTP-bd"/>
</dbReference>
<sequence>MFCLFGRTGAKSFRLARCIRPIHSGRGISRLGCFPCSSVVWDRVTAYSSFLSTATQRRFIGSNHEQYMKIEYVLEKKERNDKVVQLNHFSVALVGRTNVGKSTLFNRLVGRRDALVSKEAGTTRDRREGKGHISGLEFTLIDTGGYVPENKNISLIEQQINKQTEYAVEKADVLFFLLDGKVGVTNEDRAIASYPFPLFTEGIFSHTDDNGNCPPWEELKSEVYQLGLGEPVGVSAEHGEGLLDLFEVLQPFGDLINLNKAAERERYAKILEAREAKASRSRQGYRVRTNVDMVESSEPSNEKNTRDLDDEILQLTILGIPNSGKSTLLNTLLKTDRFITGSIPGLTRDTVSTEIEFHNRRIRVVDTPGIPKADGVLPPSLNSLSVFHAHKQLDYSHVVALILDGSRLLTKHDLALAKEVLDKGRGLFVILNKSDVMQSPAAAKKQLVQYMDRFVPQAGHVPSIVVSALYGRGTDAVFPLALDVFDRWRTRISTGILNRWLDAISFRHPPPRTKSGKEVKLKYITQTKARPPSFVLFCNVKELDATYLRYLCSCLREEFNLNGVPVRIFVRASENPYTVRNGGILKNRITHQQQRQQQSEGVIHLTS</sequence>
<feature type="domain" description="G" evidence="8">
    <location>
        <begin position="316"/>
        <end position="433"/>
    </location>
</feature>
<dbReference type="OMA" id="CNLPQYV"/>
<evidence type="ECO:0000256" key="4">
    <source>
        <dbReference type="ARBA" id="ARBA00022737"/>
    </source>
</evidence>
<dbReference type="Pfam" id="PF14714">
    <property type="entry name" value="KH_dom-like"/>
    <property type="match status" value="1"/>
</dbReference>
<dbReference type="InterPro" id="IPR032859">
    <property type="entry name" value="KH_dom-like"/>
</dbReference>